<dbReference type="Proteomes" id="UP000639403">
    <property type="component" value="Unassembled WGS sequence"/>
</dbReference>
<dbReference type="AlphaFoldDB" id="A0A8H7TZZ8"/>
<evidence type="ECO:0000256" key="1">
    <source>
        <dbReference type="SAM" id="MobiDB-lite"/>
    </source>
</evidence>
<reference evidence="2" key="2">
    <citation type="journal article" name="Front. Microbiol.">
        <title>Degradative Capacity of Two Strains of Rhodonia placenta: From Phenotype to Genotype.</title>
        <authorList>
            <person name="Kolle M."/>
            <person name="Horta M.A.C."/>
            <person name="Nowrousian M."/>
            <person name="Ohm R.A."/>
            <person name="Benz J.P."/>
            <person name="Pilgard A."/>
        </authorList>
    </citation>
    <scope>NUCLEOTIDE SEQUENCE</scope>
    <source>
        <strain evidence="2">FPRL280</strain>
    </source>
</reference>
<comment type="caution">
    <text evidence="2">The sequence shown here is derived from an EMBL/GenBank/DDBJ whole genome shotgun (WGS) entry which is preliminary data.</text>
</comment>
<proteinExistence type="predicted"/>
<sequence>MSFGLRHNSTYVFVNYALKTRLRLPNDNYEQPLISMSSPKDHPAIDSEKWKAISGPGGQYQFLNAKFSTYITSRIPLEEDVEVVGRVSGAIDSIWWFVENLSSHGPDAYVYSGFINSYLLPSNLTHFISIRPSSQPNLCWSLISGEDETPEFTPNPENIWQVVQIDIPGQAIQEHFNAGNTLRRSYSNQEDAKEDIDPDGFALVAHYIHSATVDSTKKVEMISQVMTDLESHSSNSSNYTHTQSRESCDQNHAPEHTAGYITVLALINAFVRSSDFDADEKVKNIDTILSLKDAGVLLPPLPEAENISQYFVTTLDYVCAFIKG</sequence>
<accession>A0A8H7TZZ8</accession>
<feature type="compositionally biased region" description="Low complexity" evidence="1">
    <location>
        <begin position="232"/>
        <end position="242"/>
    </location>
</feature>
<feature type="region of interest" description="Disordered" evidence="1">
    <location>
        <begin position="230"/>
        <end position="250"/>
    </location>
</feature>
<evidence type="ECO:0000313" key="2">
    <source>
        <dbReference type="EMBL" id="KAF9809847.1"/>
    </source>
</evidence>
<gene>
    <name evidence="2" type="ORF">IEO21_07208</name>
</gene>
<reference evidence="2" key="1">
    <citation type="submission" date="2020-11" db="EMBL/GenBank/DDBJ databases">
        <authorList>
            <person name="Koelle M."/>
            <person name="Horta M.A.C."/>
            <person name="Nowrousian M."/>
            <person name="Ohm R.A."/>
            <person name="Benz P."/>
            <person name="Pilgard A."/>
        </authorList>
    </citation>
    <scope>NUCLEOTIDE SEQUENCE</scope>
    <source>
        <strain evidence="2">FPRL280</strain>
    </source>
</reference>
<organism evidence="2 3">
    <name type="scientific">Rhodonia placenta</name>
    <dbReference type="NCBI Taxonomy" id="104341"/>
    <lineage>
        <taxon>Eukaryota</taxon>
        <taxon>Fungi</taxon>
        <taxon>Dikarya</taxon>
        <taxon>Basidiomycota</taxon>
        <taxon>Agaricomycotina</taxon>
        <taxon>Agaricomycetes</taxon>
        <taxon>Polyporales</taxon>
        <taxon>Adustoporiaceae</taxon>
        <taxon>Rhodonia</taxon>
    </lineage>
</organism>
<protein>
    <submittedName>
        <fullName evidence="2">Uncharacterized protein</fullName>
    </submittedName>
</protein>
<name>A0A8H7TZZ8_9APHY</name>
<evidence type="ECO:0000313" key="3">
    <source>
        <dbReference type="Proteomes" id="UP000639403"/>
    </source>
</evidence>
<dbReference type="EMBL" id="JADOXO010000193">
    <property type="protein sequence ID" value="KAF9809847.1"/>
    <property type="molecule type" value="Genomic_DNA"/>
</dbReference>